<dbReference type="VEuPathDB" id="FungiDB:BO72DRAFT_405901"/>
<keyword evidence="5 11" id="KW-0812">Transmembrane</keyword>
<dbReference type="Gene3D" id="3.90.550.10">
    <property type="entry name" value="Spore Coat Polysaccharide Biosynthesis Protein SpsA, Chain A"/>
    <property type="match status" value="1"/>
</dbReference>
<keyword evidence="8 11" id="KW-0472">Membrane</keyword>
<dbReference type="GO" id="GO:0000033">
    <property type="term" value="F:alpha-1,3-mannosyltransferase activity"/>
    <property type="evidence" value="ECO:0007669"/>
    <property type="project" value="TreeGrafter"/>
</dbReference>
<dbReference type="Pfam" id="PF11051">
    <property type="entry name" value="Mannosyl_trans3"/>
    <property type="match status" value="1"/>
</dbReference>
<protein>
    <recommendedName>
        <fullName evidence="14">Alpha-1,3-mannosyltransferase</fullName>
    </recommendedName>
</protein>
<dbReference type="GeneID" id="63859637"/>
<dbReference type="InterPro" id="IPR022751">
    <property type="entry name" value="Alpha_mannosyltransferase"/>
</dbReference>
<comment type="similarity">
    <text evidence="2">Belongs to the MNN1/MNT family.</text>
</comment>
<evidence type="ECO:0000256" key="9">
    <source>
        <dbReference type="ARBA" id="ARBA00023180"/>
    </source>
</evidence>
<keyword evidence="7 11" id="KW-1133">Transmembrane helix</keyword>
<feature type="region of interest" description="Disordered" evidence="10">
    <location>
        <begin position="62"/>
        <end position="85"/>
    </location>
</feature>
<dbReference type="RefSeq" id="XP_040800335.1">
    <property type="nucleotide sequence ID" value="XM_040942304.1"/>
</dbReference>
<dbReference type="PANTHER" id="PTHR31392:SF1">
    <property type="entry name" value="ALPHA-1,3-MANNOSYLTRANSFERASE MNN1-RELATED"/>
    <property type="match status" value="1"/>
</dbReference>
<keyword evidence="6" id="KW-0735">Signal-anchor</keyword>
<evidence type="ECO:0000256" key="11">
    <source>
        <dbReference type="SAM" id="Phobius"/>
    </source>
</evidence>
<feature type="transmembrane region" description="Helical" evidence="11">
    <location>
        <begin position="20"/>
        <end position="38"/>
    </location>
</feature>
<reference evidence="12 13" key="1">
    <citation type="submission" date="2018-02" db="EMBL/GenBank/DDBJ databases">
        <title>The genomes of Aspergillus section Nigri reveals drivers in fungal speciation.</title>
        <authorList>
            <consortium name="DOE Joint Genome Institute"/>
            <person name="Vesth T.C."/>
            <person name="Nybo J."/>
            <person name="Theobald S."/>
            <person name="Brandl J."/>
            <person name="Frisvad J.C."/>
            <person name="Nielsen K.F."/>
            <person name="Lyhne E.K."/>
            <person name="Kogle M.E."/>
            <person name="Kuo A."/>
            <person name="Riley R."/>
            <person name="Clum A."/>
            <person name="Nolan M."/>
            <person name="Lipzen A."/>
            <person name="Salamov A."/>
            <person name="Henrissat B."/>
            <person name="Wiebenga A."/>
            <person name="De vries R.P."/>
            <person name="Grigoriev I.V."/>
            <person name="Mortensen U.H."/>
            <person name="Andersen M.R."/>
            <person name="Baker S.E."/>
        </authorList>
    </citation>
    <scope>NUCLEOTIDE SEQUENCE [LARGE SCALE GENOMIC DNA]</scope>
    <source>
        <strain evidence="12 13">CBS 313.89</strain>
    </source>
</reference>
<dbReference type="OrthoDB" id="430354at2759"/>
<dbReference type="PANTHER" id="PTHR31392">
    <property type="entry name" value="ALPHA-1,3-MANNOSYLTRANSFERASE MNN1-RELATED"/>
    <property type="match status" value="1"/>
</dbReference>
<evidence type="ECO:0000256" key="3">
    <source>
        <dbReference type="ARBA" id="ARBA00022676"/>
    </source>
</evidence>
<dbReference type="EMBL" id="KZ824649">
    <property type="protein sequence ID" value="RAK76325.1"/>
    <property type="molecule type" value="Genomic_DNA"/>
</dbReference>
<evidence type="ECO:0000313" key="12">
    <source>
        <dbReference type="EMBL" id="RAK76325.1"/>
    </source>
</evidence>
<keyword evidence="4" id="KW-0808">Transferase</keyword>
<dbReference type="GO" id="GO:0005794">
    <property type="term" value="C:Golgi apparatus"/>
    <property type="evidence" value="ECO:0007669"/>
    <property type="project" value="TreeGrafter"/>
</dbReference>
<evidence type="ECO:0000256" key="1">
    <source>
        <dbReference type="ARBA" id="ARBA00004606"/>
    </source>
</evidence>
<evidence type="ECO:0008006" key="14">
    <source>
        <dbReference type="Google" id="ProtNLM"/>
    </source>
</evidence>
<accession>A0A8G1RN49</accession>
<keyword evidence="13" id="KW-1185">Reference proteome</keyword>
<dbReference type="InterPro" id="IPR029044">
    <property type="entry name" value="Nucleotide-diphossugar_trans"/>
</dbReference>
<dbReference type="SUPFAM" id="SSF53448">
    <property type="entry name" value="Nucleotide-diphospho-sugar transferases"/>
    <property type="match status" value="1"/>
</dbReference>
<evidence type="ECO:0000313" key="13">
    <source>
        <dbReference type="Proteomes" id="UP000249789"/>
    </source>
</evidence>
<keyword evidence="3" id="KW-0328">Glycosyltransferase</keyword>
<evidence type="ECO:0000256" key="8">
    <source>
        <dbReference type="ARBA" id="ARBA00023136"/>
    </source>
</evidence>
<gene>
    <name evidence="12" type="ORF">BO72DRAFT_405901</name>
</gene>
<keyword evidence="9" id="KW-0325">Glycoprotein</keyword>
<evidence type="ECO:0000256" key="4">
    <source>
        <dbReference type="ARBA" id="ARBA00022679"/>
    </source>
</evidence>
<dbReference type="GO" id="GO:0006493">
    <property type="term" value="P:protein O-linked glycosylation"/>
    <property type="evidence" value="ECO:0007669"/>
    <property type="project" value="TreeGrafter"/>
</dbReference>
<evidence type="ECO:0000256" key="2">
    <source>
        <dbReference type="ARBA" id="ARBA00009105"/>
    </source>
</evidence>
<sequence>MYTLSHFPNQTRRGSILSRALLLVLLIGYCFKATLLTIEYHHAGLCTPPLYKREDPSAVITDTHSQNPLALHNPPPPSNTPPNFDRTNFTKNLSHLLSLFPNSSQAQGLVSPITSTGEAKLHELGLRARAFRSLFDAWEAVHLIPTATGPLTRDDILQLLQNDPAVAHDLHTDTPTLMHSYETLRTFYTQLSTRLFDWTTPYFPSHATLHTQFHNGGRGLVLTAGDKQAPYVLTSLQSLRRQGCTLPVEVMYLGDDDLGEDARDALEAIPGVITRDLSPMVQDEGWTLRGWAAKPFAILLSSFREAIFIDADALFITNPADLFNDPGYIETGALFFKDRLLMPGEKRAWLRQVLPAPLSRAARRSRMWTGQSIHMQESGVVVVDKWRHFVALLLVTRLNGPDRDGDTATGKVGVYDMVYGDKETFWLGWELVGDTDYAFHEGAAAVMGTARVNRARAAAENETVDAAGDDSESGSPEDPRFSICAPQLLHLGTDGRPLWFNGWLLPNKYSDDPRQQPTAFEAFITEPPDATAVGAWKLQQNNVCCLAADHAGSFSAAEKEVLGGMVEIAREVGAIGED</sequence>
<feature type="region of interest" description="Disordered" evidence="10">
    <location>
        <begin position="460"/>
        <end position="479"/>
    </location>
</feature>
<dbReference type="Proteomes" id="UP000249789">
    <property type="component" value="Unassembled WGS sequence"/>
</dbReference>
<evidence type="ECO:0000256" key="7">
    <source>
        <dbReference type="ARBA" id="ARBA00022989"/>
    </source>
</evidence>
<evidence type="ECO:0000256" key="10">
    <source>
        <dbReference type="SAM" id="MobiDB-lite"/>
    </source>
</evidence>
<organism evidence="12 13">
    <name type="scientific">Aspergillus fijiensis CBS 313.89</name>
    <dbReference type="NCBI Taxonomy" id="1448319"/>
    <lineage>
        <taxon>Eukaryota</taxon>
        <taxon>Fungi</taxon>
        <taxon>Dikarya</taxon>
        <taxon>Ascomycota</taxon>
        <taxon>Pezizomycotina</taxon>
        <taxon>Eurotiomycetes</taxon>
        <taxon>Eurotiomycetidae</taxon>
        <taxon>Eurotiales</taxon>
        <taxon>Aspergillaceae</taxon>
        <taxon>Aspergillus</taxon>
    </lineage>
</organism>
<evidence type="ECO:0000256" key="5">
    <source>
        <dbReference type="ARBA" id="ARBA00022692"/>
    </source>
</evidence>
<proteinExistence type="inferred from homology"/>
<name>A0A8G1RN49_9EURO</name>
<comment type="subcellular location">
    <subcellularLocation>
        <location evidence="1">Membrane</location>
        <topology evidence="1">Single-pass type II membrane protein</topology>
    </subcellularLocation>
</comment>
<evidence type="ECO:0000256" key="6">
    <source>
        <dbReference type="ARBA" id="ARBA00022968"/>
    </source>
</evidence>
<dbReference type="AlphaFoldDB" id="A0A8G1RN49"/>
<dbReference type="GO" id="GO:0016020">
    <property type="term" value="C:membrane"/>
    <property type="evidence" value="ECO:0007669"/>
    <property type="project" value="UniProtKB-SubCell"/>
</dbReference>